<protein>
    <submittedName>
        <fullName evidence="2">Uncharacterized protein</fullName>
    </submittedName>
</protein>
<feature type="compositionally biased region" description="Acidic residues" evidence="1">
    <location>
        <begin position="344"/>
        <end position="396"/>
    </location>
</feature>
<organism evidence="2 3">
    <name type="scientific">Chytriomyces confervae</name>
    <dbReference type="NCBI Taxonomy" id="246404"/>
    <lineage>
        <taxon>Eukaryota</taxon>
        <taxon>Fungi</taxon>
        <taxon>Fungi incertae sedis</taxon>
        <taxon>Chytridiomycota</taxon>
        <taxon>Chytridiomycota incertae sedis</taxon>
        <taxon>Chytridiomycetes</taxon>
        <taxon>Chytridiales</taxon>
        <taxon>Chytriomycetaceae</taxon>
        <taxon>Chytriomyces</taxon>
    </lineage>
</organism>
<feature type="compositionally biased region" description="Polar residues" evidence="1">
    <location>
        <begin position="15"/>
        <end position="25"/>
    </location>
</feature>
<evidence type="ECO:0000256" key="1">
    <source>
        <dbReference type="SAM" id="MobiDB-lite"/>
    </source>
</evidence>
<dbReference type="Proteomes" id="UP000320333">
    <property type="component" value="Unassembled WGS sequence"/>
</dbReference>
<name>A0A507FGZ6_9FUNG</name>
<comment type="caution">
    <text evidence="2">The sequence shown here is derived from an EMBL/GenBank/DDBJ whole genome shotgun (WGS) entry which is preliminary data.</text>
</comment>
<feature type="region of interest" description="Disordered" evidence="1">
    <location>
        <begin position="471"/>
        <end position="499"/>
    </location>
</feature>
<keyword evidence="3" id="KW-1185">Reference proteome</keyword>
<accession>A0A507FGZ6</accession>
<proteinExistence type="predicted"/>
<feature type="compositionally biased region" description="Polar residues" evidence="1">
    <location>
        <begin position="40"/>
        <end position="50"/>
    </location>
</feature>
<dbReference type="STRING" id="246404.A0A507FGZ6"/>
<dbReference type="OrthoDB" id="2131381at2759"/>
<feature type="region of interest" description="Disordered" evidence="1">
    <location>
        <begin position="1"/>
        <end position="83"/>
    </location>
</feature>
<dbReference type="AlphaFoldDB" id="A0A507FGZ6"/>
<feature type="compositionally biased region" description="Pro residues" evidence="1">
    <location>
        <begin position="532"/>
        <end position="569"/>
    </location>
</feature>
<reference evidence="2 3" key="1">
    <citation type="journal article" date="2019" name="Sci. Rep.">
        <title>Comparative genomics of chytrid fungi reveal insights into the obligate biotrophic and pathogenic lifestyle of Synchytrium endobioticum.</title>
        <authorList>
            <person name="van de Vossenberg B.T.L.H."/>
            <person name="Warris S."/>
            <person name="Nguyen H.D.T."/>
            <person name="van Gent-Pelzer M.P.E."/>
            <person name="Joly D.L."/>
            <person name="van de Geest H.C."/>
            <person name="Bonants P.J.M."/>
            <person name="Smith D.S."/>
            <person name="Levesque C.A."/>
            <person name="van der Lee T.A.J."/>
        </authorList>
    </citation>
    <scope>NUCLEOTIDE SEQUENCE [LARGE SCALE GENOMIC DNA]</scope>
    <source>
        <strain evidence="2 3">CBS 675.73</strain>
    </source>
</reference>
<feature type="region of interest" description="Disordered" evidence="1">
    <location>
        <begin position="529"/>
        <end position="580"/>
    </location>
</feature>
<sequence>MDAQERPRHRIRPISQRSLTDSRAMSASPMPSEIPENTPDESNPSVSAQPLSEAHPKAKSLSQSETQTQPDSQPIRNNRNLQKRMSTQNPAIEALVRHFQKAPPPPLAQLIVPVLRPLNDAADKYGNALLMLDLKYWRKEWRLPAEHEQRDTALAAHLQNIQWMAWFVVSQMLIDCPEATQSGISILTDASNTSATTSIDDAHIILIEFLKMTIPYLRINHLYILRSTSASTTSTWRRLSSNIGAMFNHFGAIMESFGVTHHNFYNQAALYQEAFQVADSDGNTQQDLVLPLQFGGPVEYDFLEWYKEIKRLKFSSRIRELIEAQEQPILDFYKVTIEDLTLPEQEETDYNDNEEELAEYSDEYDIEADEEYVSGEGEEYASDEEYDQQDSQFDEEDEYMVQGHHAFPSRKSSLKRSALFDSKSDKEDETELVAHASDPPLNMLSMEALEGLDGHAEHHLVNGDRNYSKAAAMSPASLLDDSATLSESRTEASDASITGEEDAAMLQDLMSLMDKAVVNAKAVDSFHVPHSLPTPPLPPPPPPPPLSPSPPQPTNNSSLPPPPPPPPVPSTSDTPALAPAVSSLKPGEKILRFKQAVQVHRYDVPPREEWASDVWWTDEDDIGVLEDWEEEKYGVAGRVGNLMTVSVEPDVVASVAEREAVF</sequence>
<evidence type="ECO:0000313" key="3">
    <source>
        <dbReference type="Proteomes" id="UP000320333"/>
    </source>
</evidence>
<dbReference type="EMBL" id="QEAP01000080">
    <property type="protein sequence ID" value="TPX75452.1"/>
    <property type="molecule type" value="Genomic_DNA"/>
</dbReference>
<feature type="region of interest" description="Disordered" evidence="1">
    <location>
        <begin position="343"/>
        <end position="396"/>
    </location>
</feature>
<gene>
    <name evidence="2" type="ORF">CcCBS67573_g03270</name>
</gene>
<evidence type="ECO:0000313" key="2">
    <source>
        <dbReference type="EMBL" id="TPX75452.1"/>
    </source>
</evidence>
<feature type="compositionally biased region" description="Polar residues" evidence="1">
    <location>
        <begin position="60"/>
        <end position="83"/>
    </location>
</feature>